<reference evidence="2 3" key="1">
    <citation type="journal article" date="2019" name="Environ. Microbiol.">
        <title>Species interactions and distinct microbial communities in high Arctic permafrost affected cryosols are associated with the CH4 and CO2 gas fluxes.</title>
        <authorList>
            <person name="Altshuler I."/>
            <person name="Hamel J."/>
            <person name="Turney S."/>
            <person name="Magnuson E."/>
            <person name="Levesque R."/>
            <person name="Greer C."/>
            <person name="Whyte L.G."/>
        </authorList>
    </citation>
    <scope>NUCLEOTIDE SEQUENCE [LARGE SCALE GENOMIC DNA]</scope>
    <source>
        <strain evidence="2 3">S9.3A</strain>
    </source>
</reference>
<feature type="compositionally biased region" description="Polar residues" evidence="1">
    <location>
        <begin position="36"/>
        <end position="48"/>
    </location>
</feature>
<evidence type="ECO:0000256" key="1">
    <source>
        <dbReference type="SAM" id="MobiDB-lite"/>
    </source>
</evidence>
<dbReference type="RefSeq" id="WP_140743985.1">
    <property type="nucleotide sequence ID" value="NZ_RCZM01000009.1"/>
</dbReference>
<name>A0A502CIK6_9MICO</name>
<dbReference type="AlphaFoldDB" id="A0A502CIK6"/>
<evidence type="ECO:0000313" key="2">
    <source>
        <dbReference type="EMBL" id="TPG12562.1"/>
    </source>
</evidence>
<feature type="compositionally biased region" description="Basic and acidic residues" evidence="1">
    <location>
        <begin position="59"/>
        <end position="68"/>
    </location>
</feature>
<proteinExistence type="predicted"/>
<evidence type="ECO:0000313" key="3">
    <source>
        <dbReference type="Proteomes" id="UP000317722"/>
    </source>
</evidence>
<feature type="region of interest" description="Disordered" evidence="1">
    <location>
        <begin position="1"/>
        <end position="75"/>
    </location>
</feature>
<organism evidence="2 3">
    <name type="scientific">Pedococcus bigeumensis</name>
    <dbReference type="NCBI Taxonomy" id="433644"/>
    <lineage>
        <taxon>Bacteria</taxon>
        <taxon>Bacillati</taxon>
        <taxon>Actinomycetota</taxon>
        <taxon>Actinomycetes</taxon>
        <taxon>Micrococcales</taxon>
        <taxon>Intrasporangiaceae</taxon>
        <taxon>Pedococcus</taxon>
    </lineage>
</organism>
<protein>
    <submittedName>
        <fullName evidence="2">Uncharacterized protein</fullName>
    </submittedName>
</protein>
<dbReference type="Proteomes" id="UP000317722">
    <property type="component" value="Unassembled WGS sequence"/>
</dbReference>
<gene>
    <name evidence="2" type="ORF">EAH86_19855</name>
</gene>
<keyword evidence="3" id="KW-1185">Reference proteome</keyword>
<accession>A0A502CIK6</accession>
<comment type="caution">
    <text evidence="2">The sequence shown here is derived from an EMBL/GenBank/DDBJ whole genome shotgun (WGS) entry which is preliminary data.</text>
</comment>
<dbReference type="EMBL" id="RCZM01000009">
    <property type="protein sequence ID" value="TPG12562.1"/>
    <property type="molecule type" value="Genomic_DNA"/>
</dbReference>
<sequence length="75" mass="8016">MSSAADEFAAILGVTAPTSEPEPVEPVRRRPRPDPSQASGANGPTAVNPSARFAEWMEDNNRRGDGKGNWRQVGP</sequence>